<dbReference type="EMBL" id="AHJE01000003">
    <property type="protein sequence ID" value="EHP44654.1"/>
    <property type="molecule type" value="Genomic_DNA"/>
</dbReference>
<dbReference type="Gene3D" id="1.10.10.60">
    <property type="entry name" value="Homeodomain-like"/>
    <property type="match status" value="1"/>
</dbReference>
<evidence type="ECO:0000256" key="3">
    <source>
        <dbReference type="ARBA" id="ARBA00023163"/>
    </source>
</evidence>
<accession>H1RYG3</accession>
<dbReference type="OrthoDB" id="6506763at2"/>
<dbReference type="PANTHER" id="PTHR47894">
    <property type="entry name" value="HTH-TYPE TRANSCRIPTIONAL REGULATOR GADX"/>
    <property type="match status" value="1"/>
</dbReference>
<dbReference type="GO" id="GO:0003700">
    <property type="term" value="F:DNA-binding transcription factor activity"/>
    <property type="evidence" value="ECO:0007669"/>
    <property type="project" value="InterPro"/>
</dbReference>
<gene>
    <name evidence="5" type="ORF">OR16_01465</name>
</gene>
<protein>
    <submittedName>
        <fullName evidence="5">Transcriptional regulator</fullName>
    </submittedName>
</protein>
<organism evidence="5 6">
    <name type="scientific">Cupriavidus basilensis OR16</name>
    <dbReference type="NCBI Taxonomy" id="1127483"/>
    <lineage>
        <taxon>Bacteria</taxon>
        <taxon>Pseudomonadati</taxon>
        <taxon>Pseudomonadota</taxon>
        <taxon>Betaproteobacteria</taxon>
        <taxon>Burkholderiales</taxon>
        <taxon>Burkholderiaceae</taxon>
        <taxon>Cupriavidus</taxon>
    </lineage>
</organism>
<evidence type="ECO:0000256" key="2">
    <source>
        <dbReference type="ARBA" id="ARBA00023125"/>
    </source>
</evidence>
<proteinExistence type="predicted"/>
<dbReference type="PATRIC" id="fig|1127483.3.peg.301"/>
<dbReference type="InterPro" id="IPR009057">
    <property type="entry name" value="Homeodomain-like_sf"/>
</dbReference>
<name>H1RYG3_9BURK</name>
<evidence type="ECO:0000313" key="6">
    <source>
        <dbReference type="Proteomes" id="UP000005808"/>
    </source>
</evidence>
<keyword evidence="2" id="KW-0238">DNA-binding</keyword>
<sequence>MTVLVRSASLTKYSGIARAAGIDPVQMISHVGLDRECLHTPDLRIPEFRLAEVLETSARVTACHSLGLLMGESWRLSDFGPVGLTLQHQPTLRDALAEVERYRHLLSDSVATQFTEHANIAVLRVTLLTGRQQPGRQAMELTVGAVLCLIRAILGAQWKPRCVHFSHAAPADLRVHRRLFGQQVEFGCEFDGLVLSSQDLDRVNPLADASLARYARGFLDLQSPSNAHSVVADVRRAIHLLLPRGRSAVEQVAQNLGVSPRTLQRQLEQRGETFSGLVNQVRCELAERYLQSQQQSISRTADLLGFSEVSAFTRWFGAQFGKPPTRWMKEGRRIVSQEDVSPPMQD</sequence>
<evidence type="ECO:0000259" key="4">
    <source>
        <dbReference type="PROSITE" id="PS01124"/>
    </source>
</evidence>
<dbReference type="InterPro" id="IPR032687">
    <property type="entry name" value="AraC-type_N"/>
</dbReference>
<dbReference type="GO" id="GO:0000976">
    <property type="term" value="F:transcription cis-regulatory region binding"/>
    <property type="evidence" value="ECO:0007669"/>
    <property type="project" value="TreeGrafter"/>
</dbReference>
<dbReference type="RefSeq" id="WP_006156170.1">
    <property type="nucleotide sequence ID" value="NZ_AHJE01000003.1"/>
</dbReference>
<keyword evidence="3" id="KW-0804">Transcription</keyword>
<dbReference type="Pfam" id="PF12625">
    <property type="entry name" value="Arabinose_bd"/>
    <property type="match status" value="1"/>
</dbReference>
<feature type="domain" description="HTH araC/xylS-type" evidence="4">
    <location>
        <begin position="232"/>
        <end position="330"/>
    </location>
</feature>
<comment type="caution">
    <text evidence="5">The sequence shown here is derived from an EMBL/GenBank/DDBJ whole genome shotgun (WGS) entry which is preliminary data.</text>
</comment>
<keyword evidence="1" id="KW-0805">Transcription regulation</keyword>
<dbReference type="PANTHER" id="PTHR47894:SF4">
    <property type="entry name" value="HTH-TYPE TRANSCRIPTIONAL REGULATOR GADX"/>
    <property type="match status" value="1"/>
</dbReference>
<dbReference type="SUPFAM" id="SSF46689">
    <property type="entry name" value="Homeodomain-like"/>
    <property type="match status" value="1"/>
</dbReference>
<dbReference type="SMART" id="SM00342">
    <property type="entry name" value="HTH_ARAC"/>
    <property type="match status" value="1"/>
</dbReference>
<dbReference type="Proteomes" id="UP000005808">
    <property type="component" value="Unassembled WGS sequence"/>
</dbReference>
<dbReference type="PROSITE" id="PS01124">
    <property type="entry name" value="HTH_ARAC_FAMILY_2"/>
    <property type="match status" value="1"/>
</dbReference>
<evidence type="ECO:0000256" key="1">
    <source>
        <dbReference type="ARBA" id="ARBA00023015"/>
    </source>
</evidence>
<evidence type="ECO:0000313" key="5">
    <source>
        <dbReference type="EMBL" id="EHP44654.1"/>
    </source>
</evidence>
<dbReference type="GO" id="GO:0005829">
    <property type="term" value="C:cytosol"/>
    <property type="evidence" value="ECO:0007669"/>
    <property type="project" value="TreeGrafter"/>
</dbReference>
<dbReference type="InterPro" id="IPR018060">
    <property type="entry name" value="HTH_AraC"/>
</dbReference>
<reference evidence="5 6" key="1">
    <citation type="journal article" date="2012" name="J. Bacteriol.">
        <title>De Novo Genome Project of Cupriavidus basilensis OR16.</title>
        <authorList>
            <person name="Cserhati M."/>
            <person name="Kriszt B."/>
            <person name="Szoboszlay S."/>
            <person name="Toth A."/>
            <person name="Szabo I."/>
            <person name="Tancsics A."/>
            <person name="Nagy I."/>
            <person name="Horvath B."/>
            <person name="Nagy I."/>
            <person name="Kukolya J."/>
        </authorList>
    </citation>
    <scope>NUCLEOTIDE SEQUENCE [LARGE SCALE GENOMIC DNA]</scope>
    <source>
        <strain evidence="5 6">OR16</strain>
    </source>
</reference>
<dbReference type="Pfam" id="PF12833">
    <property type="entry name" value="HTH_18"/>
    <property type="match status" value="1"/>
</dbReference>
<dbReference type="AlphaFoldDB" id="H1RYG3"/>